<dbReference type="InterPro" id="IPR023296">
    <property type="entry name" value="Glyco_hydro_beta-prop_sf"/>
</dbReference>
<dbReference type="SUPFAM" id="SSF75005">
    <property type="entry name" value="Arabinanase/levansucrase/invertase"/>
    <property type="match status" value="1"/>
</dbReference>
<dbReference type="GO" id="GO:0016787">
    <property type="term" value="F:hydrolase activity"/>
    <property type="evidence" value="ECO:0007669"/>
    <property type="project" value="UniProtKB-KW"/>
</dbReference>
<name>A0A7S8E8K4_9CHLR</name>
<dbReference type="Pfam" id="PF04041">
    <property type="entry name" value="Glyco_hydro_130"/>
    <property type="match status" value="1"/>
</dbReference>
<dbReference type="EMBL" id="CP062983">
    <property type="protein sequence ID" value="QPC82357.1"/>
    <property type="molecule type" value="Genomic_DNA"/>
</dbReference>
<proteinExistence type="inferred from homology"/>
<reference evidence="4 5" key="1">
    <citation type="submission" date="2020-02" db="EMBL/GenBank/DDBJ databases">
        <authorList>
            <person name="Zheng R.K."/>
            <person name="Sun C.M."/>
        </authorList>
    </citation>
    <scope>NUCLEOTIDE SEQUENCE [LARGE SCALE GENOMIC DNA]</scope>
    <source>
        <strain evidence="5">rifampicinis</strain>
    </source>
</reference>
<evidence type="ECO:0000256" key="3">
    <source>
        <dbReference type="ARBA" id="ARBA00024356"/>
    </source>
</evidence>
<evidence type="ECO:0000313" key="4">
    <source>
        <dbReference type="EMBL" id="QPC82357.1"/>
    </source>
</evidence>
<dbReference type="Proteomes" id="UP000594468">
    <property type="component" value="Chromosome"/>
</dbReference>
<dbReference type="RefSeq" id="WP_195170426.1">
    <property type="nucleotide sequence ID" value="NZ_CP062983.1"/>
</dbReference>
<dbReference type="Gene3D" id="2.115.10.20">
    <property type="entry name" value="Glycosyl hydrolase domain, family 43"/>
    <property type="match status" value="1"/>
</dbReference>
<dbReference type="AlphaFoldDB" id="A0A7S8E8K4"/>
<keyword evidence="1" id="KW-0328">Glycosyltransferase</keyword>
<evidence type="ECO:0000313" key="5">
    <source>
        <dbReference type="Proteomes" id="UP000594468"/>
    </source>
</evidence>
<dbReference type="InterPro" id="IPR007184">
    <property type="entry name" value="Mannoside_phosphorylase"/>
</dbReference>
<keyword evidence="2" id="KW-0808">Transferase</keyword>
<dbReference type="GO" id="GO:0016757">
    <property type="term" value="F:glycosyltransferase activity"/>
    <property type="evidence" value="ECO:0007669"/>
    <property type="project" value="UniProtKB-KW"/>
</dbReference>
<protein>
    <submittedName>
        <fullName evidence="4">Glycoside hydrolase family 130 protein</fullName>
    </submittedName>
</protein>
<dbReference type="PIRSF" id="PIRSF016202">
    <property type="entry name" value="PH1107"/>
    <property type="match status" value="1"/>
</dbReference>
<dbReference type="CDD" id="cd18612">
    <property type="entry name" value="GH130_Lin0857-like"/>
    <property type="match status" value="1"/>
</dbReference>
<comment type="similarity">
    <text evidence="3">Belongs to the glycosyl hydrolase 130 family.</text>
</comment>
<sequence length="347" mass="38436">MFTRHPSNPLISPNDVTPSRPGFEIIGTFNAGACTFNNEVYLLVRVAEKPVNEDKSVIACPHYVNGELVVEHIRRDDPDWDTSDPRQIRHLRSSLMYLTSVSHLRLARSKDGATFKIDPEPWLLPQTEYEGYGVEDARITEVEGRYYINYTAVSMFGITTALVSTADFVSIERHGLIFPSSNRDVTIFPQRVNGKYVCYHRPMPMFGGLHIWSATSPDLVSWGDHRILLSSSESGWMNGRVGGGAPPVLTDAGWLSIFHAADKNDRYCLGAFITPADDPTTIIASSKEPIMAPEAPYETSGFFSDVVFTCGAVVRGDELWVYYGTADEHTAVASAKLQDLVAHVMGN</sequence>
<evidence type="ECO:0000256" key="1">
    <source>
        <dbReference type="ARBA" id="ARBA00022676"/>
    </source>
</evidence>
<dbReference type="PANTHER" id="PTHR34106:SF5">
    <property type="entry name" value="GLYCOSIDASE"/>
    <property type="match status" value="1"/>
</dbReference>
<evidence type="ECO:0000256" key="2">
    <source>
        <dbReference type="ARBA" id="ARBA00022679"/>
    </source>
</evidence>
<keyword evidence="4" id="KW-0378">Hydrolase</keyword>
<keyword evidence="5" id="KW-1185">Reference proteome</keyword>
<organism evidence="4 5">
    <name type="scientific">Phototrophicus methaneseepsis</name>
    <dbReference type="NCBI Taxonomy" id="2710758"/>
    <lineage>
        <taxon>Bacteria</taxon>
        <taxon>Bacillati</taxon>
        <taxon>Chloroflexota</taxon>
        <taxon>Candidatus Thermofontia</taxon>
        <taxon>Phototrophicales</taxon>
        <taxon>Phototrophicaceae</taxon>
        <taxon>Phototrophicus</taxon>
    </lineage>
</organism>
<dbReference type="KEGG" id="pmet:G4Y79_22165"/>
<accession>A0A7S8E8K4</accession>
<dbReference type="PANTHER" id="PTHR34106">
    <property type="entry name" value="GLYCOSIDASE"/>
    <property type="match status" value="1"/>
</dbReference>
<gene>
    <name evidence="4" type="ORF">G4Y79_22165</name>
</gene>